<feature type="transmembrane region" description="Helical" evidence="9">
    <location>
        <begin position="94"/>
        <end position="114"/>
    </location>
</feature>
<proteinExistence type="predicted"/>
<reference evidence="11 12" key="1">
    <citation type="journal article" date="2017" name="Curr. Microbiol.">
        <title>Mucilaginibacter ginsenosidivorans sp. nov., Isolated from Soil of Ginseng Field.</title>
        <authorList>
            <person name="Kim M.M."/>
            <person name="Siddiqi M.Z."/>
            <person name="Im W.T."/>
        </authorList>
    </citation>
    <scope>NUCLEOTIDE SEQUENCE [LARGE SCALE GENOMIC DNA]</scope>
    <source>
        <strain evidence="11 12">Gsoil 3017</strain>
    </source>
</reference>
<dbReference type="GO" id="GO:0051607">
    <property type="term" value="P:defense response to virus"/>
    <property type="evidence" value="ECO:0007669"/>
    <property type="project" value="UniProtKB-KW"/>
</dbReference>
<comment type="subcellular location">
    <subcellularLocation>
        <location evidence="1">Cell membrane</location>
    </subcellularLocation>
</comment>
<name>A0A5B8UT89_9SPHI</name>
<keyword evidence="2" id="KW-1003">Cell membrane</keyword>
<feature type="domain" description="Pycsar effector protein" evidence="10">
    <location>
        <begin position="52"/>
        <end position="207"/>
    </location>
</feature>
<evidence type="ECO:0000256" key="1">
    <source>
        <dbReference type="ARBA" id="ARBA00004236"/>
    </source>
</evidence>
<organism evidence="11 12">
    <name type="scientific">Mucilaginibacter ginsenosidivorans</name>
    <dbReference type="NCBI Taxonomy" id="398053"/>
    <lineage>
        <taxon>Bacteria</taxon>
        <taxon>Pseudomonadati</taxon>
        <taxon>Bacteroidota</taxon>
        <taxon>Sphingobacteriia</taxon>
        <taxon>Sphingobacteriales</taxon>
        <taxon>Sphingobacteriaceae</taxon>
        <taxon>Mucilaginibacter</taxon>
    </lineage>
</organism>
<dbReference type="KEGG" id="mgin:FRZ54_06055"/>
<evidence type="ECO:0000256" key="8">
    <source>
        <dbReference type="SAM" id="MobiDB-lite"/>
    </source>
</evidence>
<keyword evidence="5 9" id="KW-1133">Transmembrane helix</keyword>
<keyword evidence="6" id="KW-0051">Antiviral defense</keyword>
<gene>
    <name evidence="11" type="ORF">FRZ54_06055</name>
</gene>
<dbReference type="OrthoDB" id="5728337at2"/>
<keyword evidence="7 9" id="KW-0472">Membrane</keyword>
<accession>A0A5B8UT89</accession>
<evidence type="ECO:0000256" key="7">
    <source>
        <dbReference type="ARBA" id="ARBA00023136"/>
    </source>
</evidence>
<dbReference type="InterPro" id="IPR043760">
    <property type="entry name" value="PycTM_dom"/>
</dbReference>
<keyword evidence="4" id="KW-0547">Nucleotide-binding</keyword>
<keyword evidence="12" id="KW-1185">Reference proteome</keyword>
<keyword evidence="3 9" id="KW-0812">Transmembrane</keyword>
<feature type="transmembrane region" description="Helical" evidence="9">
    <location>
        <begin position="189"/>
        <end position="210"/>
    </location>
</feature>
<evidence type="ECO:0000256" key="9">
    <source>
        <dbReference type="SAM" id="Phobius"/>
    </source>
</evidence>
<feature type="transmembrane region" description="Helical" evidence="9">
    <location>
        <begin position="66"/>
        <end position="88"/>
    </location>
</feature>
<dbReference type="RefSeq" id="WP_147030740.1">
    <property type="nucleotide sequence ID" value="NZ_CP042436.1"/>
</dbReference>
<evidence type="ECO:0000313" key="12">
    <source>
        <dbReference type="Proteomes" id="UP000321479"/>
    </source>
</evidence>
<feature type="region of interest" description="Disordered" evidence="8">
    <location>
        <begin position="1"/>
        <end position="28"/>
    </location>
</feature>
<sequence length="211" mass="23900">MTEENLPPEGNLNDLTGNKPAGSNDPKSVYVHHLKKKKHHLQGVQTMFKSSSANHQRLSVMADNKAFIMISVNSIIITVAIGLLISKFSVNPRLVAPTVLLLIISVITIIYSVLATRPNIPKGTFTREQVEQKKVNLLFFGSYYRMDLKEFEYGITQMMDDSDFLYGSFIKDIYWQGRVLGRKFRLLRIAYDIFMYGIALSVAAYLFAALI</sequence>
<evidence type="ECO:0000256" key="2">
    <source>
        <dbReference type="ARBA" id="ARBA00022475"/>
    </source>
</evidence>
<evidence type="ECO:0000256" key="5">
    <source>
        <dbReference type="ARBA" id="ARBA00022989"/>
    </source>
</evidence>
<evidence type="ECO:0000256" key="6">
    <source>
        <dbReference type="ARBA" id="ARBA00023118"/>
    </source>
</evidence>
<dbReference type="AlphaFoldDB" id="A0A5B8UT89"/>
<evidence type="ECO:0000256" key="4">
    <source>
        <dbReference type="ARBA" id="ARBA00022741"/>
    </source>
</evidence>
<evidence type="ECO:0000256" key="3">
    <source>
        <dbReference type="ARBA" id="ARBA00022692"/>
    </source>
</evidence>
<dbReference type="Pfam" id="PF18967">
    <property type="entry name" value="PycTM"/>
    <property type="match status" value="1"/>
</dbReference>
<protein>
    <recommendedName>
        <fullName evidence="10">Pycsar effector protein domain-containing protein</fullName>
    </recommendedName>
</protein>
<dbReference type="GO" id="GO:0000166">
    <property type="term" value="F:nucleotide binding"/>
    <property type="evidence" value="ECO:0007669"/>
    <property type="project" value="UniProtKB-KW"/>
</dbReference>
<dbReference type="EMBL" id="CP042436">
    <property type="protein sequence ID" value="QEC62163.1"/>
    <property type="molecule type" value="Genomic_DNA"/>
</dbReference>
<evidence type="ECO:0000259" key="10">
    <source>
        <dbReference type="Pfam" id="PF18967"/>
    </source>
</evidence>
<dbReference type="Proteomes" id="UP000321479">
    <property type="component" value="Chromosome"/>
</dbReference>
<evidence type="ECO:0000313" key="11">
    <source>
        <dbReference type="EMBL" id="QEC62163.1"/>
    </source>
</evidence>
<dbReference type="GO" id="GO:0005886">
    <property type="term" value="C:plasma membrane"/>
    <property type="evidence" value="ECO:0007669"/>
    <property type="project" value="UniProtKB-SubCell"/>
</dbReference>